<dbReference type="STRING" id="1547922.ISF6_5196"/>
<comment type="caution">
    <text evidence="2">The sequence shown here is derived from an EMBL/GenBank/DDBJ whole genome shotgun (WGS) entry which is preliminary data.</text>
</comment>
<dbReference type="CDD" id="cd02440">
    <property type="entry name" value="AdoMet_MTases"/>
    <property type="match status" value="1"/>
</dbReference>
<dbReference type="GO" id="GO:0008757">
    <property type="term" value="F:S-adenosylmethionine-dependent methyltransferase activity"/>
    <property type="evidence" value="ECO:0007669"/>
    <property type="project" value="InterPro"/>
</dbReference>
<dbReference type="InterPro" id="IPR029063">
    <property type="entry name" value="SAM-dependent_MTases_sf"/>
</dbReference>
<gene>
    <name evidence="2" type="ORF">ISF6_5196</name>
</gene>
<dbReference type="EMBL" id="BBYR01000083">
    <property type="protein sequence ID" value="GAP38643.1"/>
    <property type="molecule type" value="Genomic_DNA"/>
</dbReference>
<evidence type="ECO:0000313" key="2">
    <source>
        <dbReference type="EMBL" id="GAP38643.1"/>
    </source>
</evidence>
<evidence type="ECO:0000313" key="3">
    <source>
        <dbReference type="Proteomes" id="UP000037660"/>
    </source>
</evidence>
<dbReference type="Gene3D" id="3.40.50.150">
    <property type="entry name" value="Vaccinia Virus protein VP39"/>
    <property type="match status" value="1"/>
</dbReference>
<dbReference type="SUPFAM" id="SSF53335">
    <property type="entry name" value="S-adenosyl-L-methionine-dependent methyltransferases"/>
    <property type="match status" value="1"/>
</dbReference>
<protein>
    <submittedName>
        <fullName evidence="2">Gll4302 protein</fullName>
    </submittedName>
</protein>
<reference evidence="3" key="1">
    <citation type="submission" date="2015-07" db="EMBL/GenBank/DDBJ databases">
        <title>Discovery of a poly(ethylene terephthalate assimilation.</title>
        <authorList>
            <person name="Yoshida S."/>
            <person name="Hiraga K."/>
            <person name="Takehana T."/>
            <person name="Taniguchi I."/>
            <person name="Yamaji H."/>
            <person name="Maeda Y."/>
            <person name="Toyohara K."/>
            <person name="Miyamoto K."/>
            <person name="Kimura Y."/>
            <person name="Oda K."/>
        </authorList>
    </citation>
    <scope>NUCLEOTIDE SEQUENCE [LARGE SCALE GENOMIC DNA]</scope>
    <source>
        <strain evidence="3">NBRC 110686 / TISTR 2288 / 201-F6</strain>
    </source>
</reference>
<accession>A0A0K8P7K7</accession>
<dbReference type="Pfam" id="PF08241">
    <property type="entry name" value="Methyltransf_11"/>
    <property type="match status" value="1"/>
</dbReference>
<dbReference type="AlphaFoldDB" id="A0A0K8P7K7"/>
<keyword evidence="3" id="KW-1185">Reference proteome</keyword>
<dbReference type="InterPro" id="IPR013216">
    <property type="entry name" value="Methyltransf_11"/>
</dbReference>
<dbReference type="Proteomes" id="UP000037660">
    <property type="component" value="Unassembled WGS sequence"/>
</dbReference>
<name>A0A0K8P7K7_PISS1</name>
<evidence type="ECO:0000259" key="1">
    <source>
        <dbReference type="Pfam" id="PF08241"/>
    </source>
</evidence>
<organism evidence="2 3">
    <name type="scientific">Piscinibacter sakaiensis</name>
    <name type="common">Ideonella sakaiensis</name>
    <dbReference type="NCBI Taxonomy" id="1547922"/>
    <lineage>
        <taxon>Bacteria</taxon>
        <taxon>Pseudomonadati</taxon>
        <taxon>Pseudomonadota</taxon>
        <taxon>Betaproteobacteria</taxon>
        <taxon>Burkholderiales</taxon>
        <taxon>Sphaerotilaceae</taxon>
        <taxon>Piscinibacter</taxon>
    </lineage>
</organism>
<sequence length="406" mass="44156">MELVPRVTDRDGLTKSGWIVSASSRRVVGVVRNYKLRFIGFDEPSEAAALLAWQPPPGGAGPGLDYADFTLDPIAGGAVASGGWQSVVPAFDTSSGPMLYSNGSPDDTISFSGEMTDLAIRIYCHQWGGLASVHVDGQLVAEICTYAPRWGKTRYMELATDLAPGLHHVTLRPLGRAHAAARGQQVFIREFIATGPVGAFPGFERRTPAMAARALPHDHRLSEVIAGVPAQGLVLEVGGGDRFIDDPRYINTEYADDEYPGVLCDALRLPFAPDAFDAVVSQAVIEHVVDPLKMATELERVAKPGGVLWVGGAFMQPVHLEPWHYFNVTPYGMRQLFGHLGDFSMEWNGNLAFTVDWLIGSLPEPERFTALRAQVKEAMQQIESQVTNSELFDVASGVIIRGRKQS</sequence>
<reference evidence="2 3" key="2">
    <citation type="journal article" date="2016" name="Science">
        <title>A bacterium that degrades and assimilates poly(ethylene terephthalate).</title>
        <authorList>
            <person name="Yoshida S."/>
            <person name="Hiraga K."/>
            <person name="Takehana T."/>
            <person name="Taniguchi I."/>
            <person name="Yamaji H."/>
            <person name="Maeda Y."/>
            <person name="Toyohara K."/>
            <person name="Miyamoto K."/>
            <person name="Kimura Y."/>
            <person name="Oda K."/>
        </authorList>
    </citation>
    <scope>NUCLEOTIDE SEQUENCE [LARGE SCALE GENOMIC DNA]</scope>
    <source>
        <strain evidence="3">NBRC 110686 / TISTR 2288 / 201-F6</strain>
    </source>
</reference>
<proteinExistence type="predicted"/>
<feature type="domain" description="Methyltransferase type 11" evidence="1">
    <location>
        <begin position="262"/>
        <end position="309"/>
    </location>
</feature>